<keyword evidence="4" id="KW-0533">Nickel</keyword>
<reference evidence="9 10" key="1">
    <citation type="submission" date="2018-10" db="EMBL/GenBank/DDBJ databases">
        <title>Kocuria sp. M5W7-7, whole genome shotgun sequence.</title>
        <authorList>
            <person name="Tuo L."/>
        </authorList>
    </citation>
    <scope>NUCLEOTIDE SEQUENCE [LARGE SCALE GENOMIC DNA]</scope>
    <source>
        <strain evidence="9 10">M5W7-7</strain>
    </source>
</reference>
<keyword evidence="5 8" id="KW-0812">Transmembrane</keyword>
<comment type="caution">
    <text evidence="9">The sequence shown here is derived from an EMBL/GenBank/DDBJ whole genome shotgun (WGS) entry which is preliminary data.</text>
</comment>
<accession>A0A3N3ZU79</accession>
<feature type="transmembrane region" description="Helical" evidence="8">
    <location>
        <begin position="21"/>
        <end position="45"/>
    </location>
</feature>
<keyword evidence="10" id="KW-1185">Reference proteome</keyword>
<dbReference type="GO" id="GO:0012505">
    <property type="term" value="C:endomembrane system"/>
    <property type="evidence" value="ECO:0007669"/>
    <property type="project" value="UniProtKB-SubCell"/>
</dbReference>
<organism evidence="9 10">
    <name type="scientific">Kocuria soli</name>
    <dbReference type="NCBI Taxonomy" id="2485125"/>
    <lineage>
        <taxon>Bacteria</taxon>
        <taxon>Bacillati</taxon>
        <taxon>Actinomycetota</taxon>
        <taxon>Actinomycetes</taxon>
        <taxon>Micrococcales</taxon>
        <taxon>Micrococcaceae</taxon>
        <taxon>Kocuria</taxon>
    </lineage>
</organism>
<protein>
    <recommendedName>
        <fullName evidence="8">Nickel/cobalt efflux system</fullName>
    </recommendedName>
</protein>
<name>A0A3N3ZU79_9MICC</name>
<evidence type="ECO:0000256" key="8">
    <source>
        <dbReference type="RuleBase" id="RU362101"/>
    </source>
</evidence>
<evidence type="ECO:0000256" key="6">
    <source>
        <dbReference type="ARBA" id="ARBA00022989"/>
    </source>
</evidence>
<dbReference type="InterPro" id="IPR004688">
    <property type="entry name" value="Ni/Co_transpt"/>
</dbReference>
<evidence type="ECO:0000256" key="2">
    <source>
        <dbReference type="ARBA" id="ARBA00010892"/>
    </source>
</evidence>
<sequence>MESVTRLSAAPADVRGAERRSTFLVSLTVLLLHAVGWGTLLLFVVPADLRLGIQSDGSAAVFGTTLGVTAFFLGVRHAFDADHIAAIDNTTRRLLIEGRPAATVGFWFSMGHSSVVVGLCLLLAFGLSAVMGPVADQDSPWHHFTGVWGPLIAGLFLLVIAALNVLTLRRSLAERGRAGQTGTYSPAPVGDLAGGPITKVINGVGARIRTPRQMYLVGLLFGLGFDTATEIGLLLLAGTAGMAAVPWWAVLTLPLLFTAGMSTFDLAQGWVARRAYGWAETHPKRLLTYNVAITSVSVVVALVVGSASLSGALSEWLGIPDLFAWTRLIGVDAWGFALAGLLLVAWIAVGGAMGLSRAPAPPPDPADR</sequence>
<keyword evidence="6 8" id="KW-1133">Transmembrane helix</keyword>
<evidence type="ECO:0000313" key="10">
    <source>
        <dbReference type="Proteomes" id="UP000270616"/>
    </source>
</evidence>
<gene>
    <name evidence="9" type="ORF">EDL96_12320</name>
</gene>
<evidence type="ECO:0000256" key="3">
    <source>
        <dbReference type="ARBA" id="ARBA00022448"/>
    </source>
</evidence>
<dbReference type="GO" id="GO:0005886">
    <property type="term" value="C:plasma membrane"/>
    <property type="evidence" value="ECO:0007669"/>
    <property type="project" value="UniProtKB-SubCell"/>
</dbReference>
<dbReference type="EMBL" id="RKMF01000018">
    <property type="protein sequence ID" value="ROZ61744.1"/>
    <property type="molecule type" value="Genomic_DNA"/>
</dbReference>
<keyword evidence="7 8" id="KW-0472">Membrane</keyword>
<feature type="transmembrane region" description="Helical" evidence="8">
    <location>
        <begin position="147"/>
        <end position="168"/>
    </location>
</feature>
<feature type="transmembrane region" description="Helical" evidence="8">
    <location>
        <begin position="100"/>
        <end position="127"/>
    </location>
</feature>
<comment type="subcellular location">
    <subcellularLocation>
        <location evidence="8">Cell membrane</location>
        <topology evidence="8">Multi-pass membrane protein</topology>
    </subcellularLocation>
    <subcellularLocation>
        <location evidence="1">Endomembrane system</location>
        <topology evidence="1">Multi-pass membrane protein</topology>
    </subcellularLocation>
</comment>
<feature type="transmembrane region" description="Helical" evidence="8">
    <location>
        <begin position="57"/>
        <end position="79"/>
    </location>
</feature>
<proteinExistence type="inferred from homology"/>
<dbReference type="InterPro" id="IPR011541">
    <property type="entry name" value="Ni/Co_transpt_high_affinity"/>
</dbReference>
<dbReference type="PANTHER" id="PTHR31611">
    <property type="entry name" value="HIGH-AFFINITY NICKEL TRANSPORT PROTEIN NIC1"/>
    <property type="match status" value="1"/>
</dbReference>
<evidence type="ECO:0000256" key="4">
    <source>
        <dbReference type="ARBA" id="ARBA00022596"/>
    </source>
</evidence>
<evidence type="ECO:0000313" key="9">
    <source>
        <dbReference type="EMBL" id="ROZ61744.1"/>
    </source>
</evidence>
<dbReference type="Pfam" id="PF03824">
    <property type="entry name" value="NicO"/>
    <property type="match status" value="1"/>
</dbReference>
<dbReference type="Proteomes" id="UP000270616">
    <property type="component" value="Unassembled WGS sequence"/>
</dbReference>
<feature type="transmembrane region" description="Helical" evidence="8">
    <location>
        <begin position="287"/>
        <end position="313"/>
    </location>
</feature>
<dbReference type="OrthoDB" id="9776706at2"/>
<feature type="transmembrane region" description="Helical" evidence="8">
    <location>
        <begin position="215"/>
        <end position="239"/>
    </location>
</feature>
<dbReference type="AlphaFoldDB" id="A0A3N3ZU79"/>
<dbReference type="PANTHER" id="PTHR31611:SF0">
    <property type="entry name" value="HIGH-AFFINITY NICKEL TRANSPORT PROTEIN NIC1"/>
    <property type="match status" value="1"/>
</dbReference>
<feature type="transmembrane region" description="Helical" evidence="8">
    <location>
        <begin position="333"/>
        <end position="355"/>
    </location>
</feature>
<evidence type="ECO:0000256" key="1">
    <source>
        <dbReference type="ARBA" id="ARBA00004127"/>
    </source>
</evidence>
<dbReference type="GO" id="GO:0015099">
    <property type="term" value="F:nickel cation transmembrane transporter activity"/>
    <property type="evidence" value="ECO:0007669"/>
    <property type="project" value="UniProtKB-UniRule"/>
</dbReference>
<feature type="transmembrane region" description="Helical" evidence="8">
    <location>
        <begin position="245"/>
        <end position="267"/>
    </location>
</feature>
<comment type="similarity">
    <text evidence="2 8">Belongs to the NiCoT transporter (TC 2.A.52) family.</text>
</comment>
<keyword evidence="3 8" id="KW-0813">Transport</keyword>
<evidence type="ECO:0000256" key="5">
    <source>
        <dbReference type="ARBA" id="ARBA00022692"/>
    </source>
</evidence>
<evidence type="ECO:0000256" key="7">
    <source>
        <dbReference type="ARBA" id="ARBA00023136"/>
    </source>
</evidence>